<evidence type="ECO:0000313" key="14">
    <source>
        <dbReference type="Proteomes" id="UP001152803"/>
    </source>
</evidence>
<evidence type="ECO:0000256" key="6">
    <source>
        <dbReference type="ARBA" id="ARBA00023136"/>
    </source>
</evidence>
<dbReference type="GO" id="GO:0005975">
    <property type="term" value="P:carbohydrate metabolic process"/>
    <property type="evidence" value="ECO:0007669"/>
    <property type="project" value="InterPro"/>
</dbReference>
<dbReference type="PRINTS" id="PR00500">
    <property type="entry name" value="POLYCYSTIN1"/>
</dbReference>
<organism evidence="13 14">
    <name type="scientific">Conger conger</name>
    <name type="common">Conger eel</name>
    <name type="synonym">Muraena conger</name>
    <dbReference type="NCBI Taxonomy" id="82655"/>
    <lineage>
        <taxon>Eukaryota</taxon>
        <taxon>Metazoa</taxon>
        <taxon>Chordata</taxon>
        <taxon>Craniata</taxon>
        <taxon>Vertebrata</taxon>
        <taxon>Euteleostomi</taxon>
        <taxon>Actinopterygii</taxon>
        <taxon>Neopterygii</taxon>
        <taxon>Teleostei</taxon>
        <taxon>Anguilliformes</taxon>
        <taxon>Congridae</taxon>
        <taxon>Conger</taxon>
    </lineage>
</organism>
<feature type="transmembrane region" description="Helical" evidence="10">
    <location>
        <begin position="1346"/>
        <end position="1370"/>
    </location>
</feature>
<feature type="transmembrane region" description="Helical" evidence="10">
    <location>
        <begin position="1698"/>
        <end position="1720"/>
    </location>
</feature>
<dbReference type="InterPro" id="IPR012341">
    <property type="entry name" value="6hp_glycosidase-like_sf"/>
</dbReference>
<dbReference type="GO" id="GO:0005886">
    <property type="term" value="C:plasma membrane"/>
    <property type="evidence" value="ECO:0007669"/>
    <property type="project" value="TreeGrafter"/>
</dbReference>
<feature type="domain" description="PLAT" evidence="11">
    <location>
        <begin position="855"/>
        <end position="969"/>
    </location>
</feature>
<feature type="transmembrane region" description="Helical" evidence="10">
    <location>
        <begin position="1376"/>
        <end position="1396"/>
    </location>
</feature>
<feature type="region of interest" description="Disordered" evidence="9">
    <location>
        <begin position="2230"/>
        <end position="2259"/>
    </location>
</feature>
<dbReference type="Gene3D" id="1.10.287.70">
    <property type="match status" value="1"/>
</dbReference>
<evidence type="ECO:0000256" key="10">
    <source>
        <dbReference type="SAM" id="Phobius"/>
    </source>
</evidence>
<feature type="transmembrane region" description="Helical" evidence="10">
    <location>
        <begin position="1825"/>
        <end position="1844"/>
    </location>
</feature>
<dbReference type="InterPro" id="IPR004879">
    <property type="entry name" value="Ssp411-like_TRX"/>
</dbReference>
<dbReference type="Proteomes" id="UP001152803">
    <property type="component" value="Unassembled WGS sequence"/>
</dbReference>
<evidence type="ECO:0000256" key="5">
    <source>
        <dbReference type="ARBA" id="ARBA00022989"/>
    </source>
</evidence>
<keyword evidence="3 10" id="KW-0812">Transmembrane</keyword>
<feature type="transmembrane region" description="Helical" evidence="10">
    <location>
        <begin position="1786"/>
        <end position="1805"/>
    </location>
</feature>
<evidence type="ECO:0000256" key="4">
    <source>
        <dbReference type="ARBA" id="ARBA00022737"/>
    </source>
</evidence>
<dbReference type="InterPro" id="IPR000203">
    <property type="entry name" value="GPS"/>
</dbReference>
<feature type="transmembrane region" description="Helical" evidence="10">
    <location>
        <begin position="1464"/>
        <end position="1483"/>
    </location>
</feature>
<dbReference type="CDD" id="cd01752">
    <property type="entry name" value="PLAT_polycystin"/>
    <property type="match status" value="1"/>
</dbReference>
<dbReference type="SUPFAM" id="SSF49723">
    <property type="entry name" value="Lipase/lipooxygenase domain (PLAT/LH2 domain)"/>
    <property type="match status" value="1"/>
</dbReference>
<dbReference type="InterPro" id="IPR014010">
    <property type="entry name" value="REJ_dom"/>
</dbReference>
<evidence type="ECO:0000313" key="13">
    <source>
        <dbReference type="EMBL" id="KAJ8283884.1"/>
    </source>
</evidence>
<protein>
    <recommendedName>
        <fullName evidence="15">Polycystin-1</fullName>
    </recommendedName>
</protein>
<dbReference type="PANTHER" id="PTHR46730:SF2">
    <property type="entry name" value="POLYCYSTIN-1 ISOFORM X1"/>
    <property type="match status" value="1"/>
</dbReference>
<dbReference type="FunFam" id="2.60.60.20:FF:000012">
    <property type="entry name" value="polycystin-1 isoform X2"/>
    <property type="match status" value="1"/>
</dbReference>
<dbReference type="Pfam" id="PF20519">
    <property type="entry name" value="Polycystin_dom"/>
    <property type="match status" value="1"/>
</dbReference>
<feature type="compositionally biased region" description="Pro residues" evidence="9">
    <location>
        <begin position="2065"/>
        <end position="2084"/>
    </location>
</feature>
<keyword evidence="4" id="KW-0677">Repeat</keyword>
<keyword evidence="14" id="KW-1185">Reference proteome</keyword>
<dbReference type="SMART" id="SM00303">
    <property type="entry name" value="GPS"/>
    <property type="match status" value="1"/>
</dbReference>
<evidence type="ECO:0000259" key="12">
    <source>
        <dbReference type="PROSITE" id="PS51111"/>
    </source>
</evidence>
<dbReference type="SUPFAM" id="SSF48208">
    <property type="entry name" value="Six-hairpin glycosidases"/>
    <property type="match status" value="1"/>
</dbReference>
<comment type="subcellular location">
    <subcellularLocation>
        <location evidence="1">Membrane</location>
        <topology evidence="1">Multi-pass membrane protein</topology>
    </subcellularLocation>
</comment>
<feature type="transmembrane region" description="Helical" evidence="10">
    <location>
        <begin position="1732"/>
        <end position="1754"/>
    </location>
</feature>
<feature type="transmembrane region" description="Helical" evidence="10">
    <location>
        <begin position="1017"/>
        <end position="1037"/>
    </location>
</feature>
<dbReference type="PANTHER" id="PTHR46730">
    <property type="entry name" value="POLYCYSTIN-1"/>
    <property type="match status" value="1"/>
</dbReference>
<dbReference type="PROSITE" id="PS50095">
    <property type="entry name" value="PLAT"/>
    <property type="match status" value="1"/>
</dbReference>
<proteinExistence type="inferred from homology"/>
<keyword evidence="6 10" id="KW-0472">Membrane</keyword>
<dbReference type="PROSITE" id="PS51111">
    <property type="entry name" value="REJ"/>
    <property type="match status" value="1"/>
</dbReference>
<keyword evidence="5 10" id="KW-1133">Transmembrane helix</keyword>
<feature type="compositionally biased region" description="Polar residues" evidence="9">
    <location>
        <begin position="2153"/>
        <end position="2166"/>
    </location>
</feature>
<dbReference type="InterPro" id="IPR002859">
    <property type="entry name" value="PKD/REJ-like"/>
</dbReference>
<evidence type="ECO:0000256" key="3">
    <source>
        <dbReference type="ARBA" id="ARBA00022692"/>
    </source>
</evidence>
<dbReference type="Gene3D" id="2.60.60.20">
    <property type="entry name" value="PLAT/LH2 domain"/>
    <property type="match status" value="1"/>
</dbReference>
<feature type="region of interest" description="Disordered" evidence="9">
    <location>
        <begin position="1958"/>
        <end position="1991"/>
    </location>
</feature>
<dbReference type="OrthoDB" id="1923667at2759"/>
<dbReference type="InterPro" id="IPR042060">
    <property type="entry name" value="PLAT_polycystin1"/>
</dbReference>
<name>A0A9Q1DYD0_CONCO</name>
<dbReference type="SUPFAM" id="SSF52833">
    <property type="entry name" value="Thioredoxin-like"/>
    <property type="match status" value="1"/>
</dbReference>
<dbReference type="EMBL" id="JAFJMO010000002">
    <property type="protein sequence ID" value="KAJ8283884.1"/>
    <property type="molecule type" value="Genomic_DNA"/>
</dbReference>
<dbReference type="Pfam" id="PF03190">
    <property type="entry name" value="Thioredox_DsbH"/>
    <property type="match status" value="1"/>
</dbReference>
<accession>A0A9Q1DYD0</accession>
<dbReference type="CDD" id="cd02955">
    <property type="entry name" value="SSP411"/>
    <property type="match status" value="1"/>
</dbReference>
<gene>
    <name evidence="13" type="ORF">COCON_G00027340</name>
</gene>
<feature type="domain" description="REJ" evidence="12">
    <location>
        <begin position="1"/>
        <end position="587"/>
    </location>
</feature>
<dbReference type="Gene3D" id="1.50.10.10">
    <property type="match status" value="1"/>
</dbReference>
<evidence type="ECO:0000256" key="2">
    <source>
        <dbReference type="ARBA" id="ARBA00007200"/>
    </source>
</evidence>
<reference evidence="13" key="1">
    <citation type="journal article" date="2023" name="Science">
        <title>Genome structures resolve the early diversification of teleost fishes.</title>
        <authorList>
            <person name="Parey E."/>
            <person name="Louis A."/>
            <person name="Montfort J."/>
            <person name="Bouchez O."/>
            <person name="Roques C."/>
            <person name="Iampietro C."/>
            <person name="Lluch J."/>
            <person name="Castinel A."/>
            <person name="Donnadieu C."/>
            <person name="Desvignes T."/>
            <person name="Floi Bucao C."/>
            <person name="Jouanno E."/>
            <person name="Wen M."/>
            <person name="Mejri S."/>
            <person name="Dirks R."/>
            <person name="Jansen H."/>
            <person name="Henkel C."/>
            <person name="Chen W.J."/>
            <person name="Zahm M."/>
            <person name="Cabau C."/>
            <person name="Klopp C."/>
            <person name="Thompson A.W."/>
            <person name="Robinson-Rechavi M."/>
            <person name="Braasch I."/>
            <person name="Lecointre G."/>
            <person name="Bobe J."/>
            <person name="Postlethwait J.H."/>
            <person name="Berthelot C."/>
            <person name="Roest Crollius H."/>
            <person name="Guiguen Y."/>
        </authorList>
    </citation>
    <scope>NUCLEOTIDE SEQUENCE</scope>
    <source>
        <strain evidence="13">Concon-B</strain>
    </source>
</reference>
<evidence type="ECO:0000256" key="1">
    <source>
        <dbReference type="ARBA" id="ARBA00004141"/>
    </source>
</evidence>
<dbReference type="GO" id="GO:0005261">
    <property type="term" value="F:monoatomic cation channel activity"/>
    <property type="evidence" value="ECO:0007669"/>
    <property type="project" value="TreeGrafter"/>
</dbReference>
<feature type="compositionally biased region" description="Low complexity" evidence="9">
    <location>
        <begin position="1252"/>
        <end position="1266"/>
    </location>
</feature>
<feature type="compositionally biased region" description="Low complexity" evidence="9">
    <location>
        <begin position="1275"/>
        <end position="1292"/>
    </location>
</feature>
<comment type="similarity">
    <text evidence="2">Belongs to the polycystin family.</text>
</comment>
<dbReference type="GO" id="GO:0006816">
    <property type="term" value="P:calcium ion transport"/>
    <property type="evidence" value="ECO:0007669"/>
    <property type="project" value="TreeGrafter"/>
</dbReference>
<feature type="compositionally biased region" description="Low complexity" evidence="9">
    <location>
        <begin position="1958"/>
        <end position="1978"/>
    </location>
</feature>
<sequence>MNISVVHSQLVPVIKGGSHRLWSSQNDLLLDGTESHDPDDGVQEGESLQYHWNYVIESTNMTSPLSPPALGNGSILILPHRILQPGNVYLFTLTVQKTGRLPVSSTQSVTVQRVQVLPVTVGCVTCSSFLPFHHSHHRPLALSGHCLSCNGNTQYTWSAEASNDEVLELNEITTSTGASSPDLVVRPGVLLNDLNYTFTLNVSQPALELWGTASITLQPHHPPHGGVCTLTPDTGIHLLETVVTYNCSGWVDGDGDPAQLRYTLQVEVCPDVGQPCHLLSLYRGTQNSFGTLVPLGSPGLERTLSVITALVLVEDDLGVTVTALNKTLTVQLPEVQGLTGWLKNKSQSELWALVQRGNPQEVVPYSIALTSHLNQVDSGSEQDLRDRMVIRENLTQALASLPVSSLQDAAQISSALAQCTAVPGELACAGCQDTVLKAVGKMISVIGDQTEPGDVTPLDTGRNILQILGSSMAGAAEPVSASGPKAVPGYPGSSEAAVSAYGQAGELMRSLLRSRLRGEEALTLTAPRIRAVGRRSDPGDLLCAERAGPCQFYIPRGLRAQLQRDREEVVQILLGIDGHGPLLPPARPPISTTLAAMEFSTPQGRPIPVANLPPDRAIRVLLPRRLPSETAATRNLTLPKRGSVNFTVGPVDTVPHAGLFLSFSFSLLPGAGPQSSGQVMIMVDSSPGPSLSQHALLQELNLSLSAQSPAAEHTVFLTPLQNRSGQALYVNVSSTLHGGSVQASVCVFSSLCQYFSLEQRRWSSQGLRPLGGSTPRAAHCLTQHLTLFGASLFVHPDALVLLPPPAGPVRNVVAGIVCAVLLLIYLLMALISHKLDHLDSTRSALVPLCGQSGRYQYRVLVKTGWARGSGTTANVGISLYGLNKSGSRHLQREGAFQRNALDDFQVETDANLGEVWKLRIWHDNTGLDPAWFLQHVVVWDRQTDNMYFFLVEDWLSVENERNDGMVEKEVLASCPQDLQQFGRVLRSQLVFGMFERHLWASVWERPSHSRFSRAQRVTCCALLLHLYLAVGAVWYGAAGSKGTSSPVSARLLMNAETVAVGMTMAVLVFPLHLLFCFLFRMTASGKVTTDESAPPSPVSQTVEMDVYLSHSEQASSYFLSLPGGMDSILDGVSHSSESLGSKQIDSALWNASKLGTESRVDQWPSCDSIFDLPELQGAPPLGHARLLKRKKALLQLRLASPACSLDQPQSLSLADQPFPIPEPVHANGLQHNALTLSEEDLIQSITTGAAVASSTSSGRVTSDSGRYSPCETAMSESQESSSSGWSEFSQGEPPHSTGLYKSPSSLSVFTTASTFLPSPSPDLLGTSSTTRIGVARSLPGWLFPSWVLGVTYLLAGLVLGACLALVGLYGSSFSSSVLLMWVVSAASAFLTSALLLEPLKVCVQALLLAAVVRPVDPEVEQRLGQEAVVRRAGGEPGDKVRPPCGYGLLHAKEEARKVRALRTLMKSCLVHMLFLLVVLLVNYQDSTQAVHGRLLHSAVKSSLLTAPSGRLNLSSLTRWADAWQWMDSTLVPYLYQSPSLLLLGLPRIRRVQSQDGRCGNVTDSLRSRSASFAPVIPASSHAPSGEQRASAHRSSGRLLSWPWQGPQGTGAGGGADAADLGNSSQLTRQVLSGLQDTHWINATTEAVYVEFTQYHRETALFVSVTVTVERSRTDAVLATVSIEPFHMPPSHSGPDLQIAMMVLLLVFALCFLGSELWAVVREQGRGLRHGRQCLQFLVCVLSFATAVLRISFLYESASCLSHHGSQPQSFTNFHSAALLARGSSQLSALLLTVLVLKMVGVLRFVRRWVVFGRVLLQAWRDLCGVVFILVLMLLVFSHTGSLLFSSSVEGFRTVGQATLTLASALRGRAVTRRLCERHPMLGPLYCMSVVAAGLWVLGRLCGAVLMRSYRATQAEMYRPAMEPQDYEMVEFFIKRLKLWMGLSKTKEFRHKVKFEGMVSPPSRSSLGSQLSGLSVQSPAGPRLTSAQSLASEDSSLSDTYDVQLYLDRLLPAVNSMLSQFDRVNQLTDDLHCIELKLQGAQSRMAQKQRQQDNTRRKAWRISASTPPPRTSPPSSPLPPPSPPCDLLPSLPSFLSCNPTIPCTRTMLPTLPWHSPHLRKAAHPATADSSVPVRRASGTDAATRRVPGRRAWHSGTSHSADATQRSPQAACGAVRARPWSEEGGRGMACDRAPVKRRAWHPEGPEIVASSPGSTANQCYVGVLLERRLERTPTTSEYSRGIGHTPVALRKPPSVRSLRTPHSRLRSAWRASFSMASGGEGRSSSPASPVKQSNRLALERSPYLLQHAYNPVDWFPWGQDAFDKARKEDKPIFLSVGYSTCHWCHVMERESFEDEEIGKILSDNFVCIKVDREERPDVDKVYMTFVQATSGGGGWPMSVWLTPDLRPFIGGTYFPPRNTGLRPGFKTILMRISEQWRSNRAALESSGERVIEALKKSSTIAAGAEDLPPPAITVARRCFLQLANSYEEEYGGFSDMPKFPTPVNLMFLMTFWAVKHSTVEGAEALRMSLHTLRMMALGGIHDHVGQGFHRYSTDSSWHVPHFEKMLYDQAQLAVAYITAYQVSGERFFADVAQDVLRYVSRDLSDKSGGFYSAEDADSLPTAESSEKKEGAFCVWTAGDIRSLLGEPVEGATGVATQADVFMHHYGVKEQGNVSPQQDPHGELQGQNVLIVRYSAELTATRFGLSVEKTEEVLAAGREKLAQVRKGRPPPHLDTKMLASWNGLMLSGFARVGAVLGDRALVERAEQAAQFLREHLWDEAEQRLLHSCYRGEEMQVEQIASPISGFLDDYAFVVSGLLDLYEATLSPRWLQWAEELQLQQDALFWDGQGSGYFSSDPNDPTLLLALKQDQDGAEPSANSVSALSLLRLSQYTGRQEWAQRSQQLLAAFSDRLTKVPIALPDMVRSLLPQHFTLKQIVICGEPDAEDTARLIACINSLYLPHKVLMLADGDTDGFLYKRLPLLSSLRPLEGRATAHVCQNFTCALPVTCPEELRRLLTE</sequence>
<evidence type="ECO:0000256" key="8">
    <source>
        <dbReference type="PROSITE-ProRule" id="PRU00152"/>
    </source>
</evidence>
<dbReference type="Pfam" id="PF08016">
    <property type="entry name" value="PKD_channel"/>
    <property type="match status" value="1"/>
</dbReference>
<dbReference type="InterPro" id="IPR008928">
    <property type="entry name" value="6-hairpin_glycosidase_sf"/>
</dbReference>
<feature type="region of interest" description="Disordered" evidence="9">
    <location>
        <begin position="1252"/>
        <end position="1296"/>
    </location>
</feature>
<dbReference type="InterPro" id="IPR001024">
    <property type="entry name" value="PLAT/LH2_dom"/>
</dbReference>
<keyword evidence="7" id="KW-0325">Glycoprotein</keyword>
<feature type="transmembrane region" description="Helical" evidence="10">
    <location>
        <begin position="1057"/>
        <end position="1079"/>
    </location>
</feature>
<dbReference type="InterPro" id="IPR013122">
    <property type="entry name" value="PKD1_2_channel"/>
</dbReference>
<comment type="caution">
    <text evidence="13">The sequence shown here is derived from an EMBL/GenBank/DDBJ whole genome shotgun (WGS) entry which is preliminary data.</text>
</comment>
<dbReference type="InterPro" id="IPR036392">
    <property type="entry name" value="PLAT/LH2_dom_sf"/>
</dbReference>
<dbReference type="InterPro" id="IPR046791">
    <property type="entry name" value="Polycystin_dom"/>
</dbReference>
<comment type="caution">
    <text evidence="8">Lacks conserved residue(s) required for the propagation of feature annotation.</text>
</comment>
<dbReference type="Gene3D" id="3.40.30.10">
    <property type="entry name" value="Glutaredoxin"/>
    <property type="match status" value="1"/>
</dbReference>
<dbReference type="Pfam" id="PF01477">
    <property type="entry name" value="PLAT"/>
    <property type="match status" value="1"/>
</dbReference>
<evidence type="ECO:0000256" key="7">
    <source>
        <dbReference type="ARBA" id="ARBA00023180"/>
    </source>
</evidence>
<evidence type="ECO:0008006" key="15">
    <source>
        <dbReference type="Google" id="ProtNLM"/>
    </source>
</evidence>
<dbReference type="InterPro" id="IPR000434">
    <property type="entry name" value="PC1"/>
</dbReference>
<evidence type="ECO:0000256" key="9">
    <source>
        <dbReference type="SAM" id="MobiDB-lite"/>
    </source>
</evidence>
<dbReference type="InterPro" id="IPR036249">
    <property type="entry name" value="Thioredoxin-like_sf"/>
</dbReference>
<dbReference type="Pfam" id="PF02010">
    <property type="entry name" value="REJ"/>
    <property type="match status" value="1"/>
</dbReference>
<dbReference type="SMART" id="SM00308">
    <property type="entry name" value="LH2"/>
    <property type="match status" value="1"/>
</dbReference>
<feature type="transmembrane region" description="Helical" evidence="10">
    <location>
        <begin position="812"/>
        <end position="832"/>
    </location>
</feature>
<feature type="region of interest" description="Disordered" evidence="9">
    <location>
        <begin position="2041"/>
        <end position="2084"/>
    </location>
</feature>
<evidence type="ECO:0000259" key="11">
    <source>
        <dbReference type="PROSITE" id="PS50095"/>
    </source>
</evidence>
<feature type="region of interest" description="Disordered" evidence="9">
    <location>
        <begin position="2122"/>
        <end position="2167"/>
    </location>
</feature>